<evidence type="ECO:0000259" key="2">
    <source>
        <dbReference type="Pfam" id="PF07635"/>
    </source>
</evidence>
<dbReference type="InterPro" id="IPR036909">
    <property type="entry name" value="Cyt_c-like_dom_sf"/>
</dbReference>
<dbReference type="SUPFAM" id="SSF46626">
    <property type="entry name" value="Cytochrome c"/>
    <property type="match status" value="1"/>
</dbReference>
<feature type="transmembrane region" description="Helical" evidence="1">
    <location>
        <begin position="59"/>
        <end position="78"/>
    </location>
</feature>
<keyword evidence="1" id="KW-0812">Transmembrane</keyword>
<comment type="caution">
    <text evidence="3">The sequence shown here is derived from an EMBL/GenBank/DDBJ whole genome shotgun (WGS) entry which is preliminary data.</text>
</comment>
<feature type="transmembrane region" description="Helical" evidence="1">
    <location>
        <begin position="21"/>
        <end position="39"/>
    </location>
</feature>
<protein>
    <submittedName>
        <fullName evidence="3">Cytochrome C</fullName>
    </submittedName>
</protein>
<proteinExistence type="predicted"/>
<keyword evidence="4" id="KW-1185">Reference proteome</keyword>
<gene>
    <name evidence="3" type="ORF">G9Q97_15920</name>
</gene>
<dbReference type="PANTHER" id="PTHR35889:SF3">
    <property type="entry name" value="F-BOX DOMAIN-CONTAINING PROTEIN"/>
    <property type="match status" value="1"/>
</dbReference>
<feature type="transmembrane region" description="Helical" evidence="1">
    <location>
        <begin position="90"/>
        <end position="111"/>
    </location>
</feature>
<feature type="transmembrane region" description="Helical" evidence="1">
    <location>
        <begin position="123"/>
        <end position="144"/>
    </location>
</feature>
<feature type="transmembrane region" description="Helical" evidence="1">
    <location>
        <begin position="151"/>
        <end position="168"/>
    </location>
</feature>
<keyword evidence="1" id="KW-1133">Transmembrane helix</keyword>
<dbReference type="Proteomes" id="UP000649799">
    <property type="component" value="Unassembled WGS sequence"/>
</dbReference>
<dbReference type="EMBL" id="JAANYN010000006">
    <property type="protein sequence ID" value="NHE58299.1"/>
    <property type="molecule type" value="Genomic_DNA"/>
</dbReference>
<dbReference type="Pfam" id="PF07635">
    <property type="entry name" value="PSCyt1"/>
    <property type="match status" value="1"/>
</dbReference>
<evidence type="ECO:0000313" key="4">
    <source>
        <dbReference type="Proteomes" id="UP000649799"/>
    </source>
</evidence>
<dbReference type="Gene3D" id="3.80.10.10">
    <property type="entry name" value="Ribonuclease Inhibitor"/>
    <property type="match status" value="1"/>
</dbReference>
<dbReference type="SUPFAM" id="SSF52047">
    <property type="entry name" value="RNI-like"/>
    <property type="match status" value="1"/>
</dbReference>
<dbReference type="RefSeq" id="WP_166148518.1">
    <property type="nucleotide sequence ID" value="NZ_JAANYN010000006.1"/>
</dbReference>
<evidence type="ECO:0000313" key="3">
    <source>
        <dbReference type="EMBL" id="NHE58299.1"/>
    </source>
</evidence>
<keyword evidence="1" id="KW-0472">Membrane</keyword>
<evidence type="ECO:0000256" key="1">
    <source>
        <dbReference type="SAM" id="Phobius"/>
    </source>
</evidence>
<reference evidence="3 4" key="1">
    <citation type="submission" date="2020-03" db="EMBL/GenBank/DDBJ databases">
        <title>Cyclobacterium plantarum sp. nov., a marine bacterium isolated from a coastal-marine wetland.</title>
        <authorList>
            <person name="Sanchez-Porro C."/>
            <person name="Ventosa A."/>
            <person name="Amoozegar M."/>
        </authorList>
    </citation>
    <scope>NUCLEOTIDE SEQUENCE [LARGE SCALE GENOMIC DNA]</scope>
    <source>
        <strain evidence="3 4">GBPx2</strain>
    </source>
</reference>
<dbReference type="InterPro" id="IPR032675">
    <property type="entry name" value="LRR_dom_sf"/>
</dbReference>
<feature type="domain" description="Cytochrome C Planctomycete-type" evidence="2">
    <location>
        <begin position="218"/>
        <end position="278"/>
    </location>
</feature>
<organism evidence="3 4">
    <name type="scientific">Cyclobacterium plantarum</name>
    <dbReference type="NCBI Taxonomy" id="2716263"/>
    <lineage>
        <taxon>Bacteria</taxon>
        <taxon>Pseudomonadati</taxon>
        <taxon>Bacteroidota</taxon>
        <taxon>Cytophagia</taxon>
        <taxon>Cytophagales</taxon>
        <taxon>Cyclobacteriaceae</taxon>
        <taxon>Cyclobacterium</taxon>
    </lineage>
</organism>
<sequence>MDKQNYPHTQQNNALFERKRLPLLLLPLVFYLILLLLPFDTATQNPLMVFLGRFHPLMLHFPIVLILLTTAFVLLGKFNPNFNKPVIIRSLLGSSVLFTLVAIMAGYLLFISDAYTGSLAKNHFYGALITGGGITVSFLFYEWMHAKEKPIGFVFFIFLALTNFALAYTSHMGGSLTHGADYLSEPLVSLLPSKIEQKNPEDMLLYDDIVATVLETKCASCHNENKTKGDLLLNSHGALLEAGKSEKKAVVPGKPDASELMVRVKLPEGHEDRMPPEGKPGLTENERAVISFWIANGASQEFRKEEVKDTSILARLEEMMPDIYQAQFKILKDKAEFEAAQKELEAIASKLGVTVSPDKKMNEKFFDMKMKFPPPPFGTEELQEFSPYFPFFSRISLASSNVKDDDLFFLAKMTELRELVLQKTAVTGDGLPYLKDLPHLEVLNLSFTPLEDAHLLHLLAFKSLKKVYLFGTPVKNELIDAFQKHRPEVAVILEEGPN</sequence>
<name>A0ABX0H9E6_9BACT</name>
<dbReference type="PANTHER" id="PTHR35889">
    <property type="entry name" value="CYCLOINULO-OLIGOSACCHARIDE FRUCTANOTRANSFERASE-RELATED"/>
    <property type="match status" value="1"/>
</dbReference>
<dbReference type="InterPro" id="IPR011429">
    <property type="entry name" value="Cyt_c_Planctomycete-type"/>
</dbReference>
<accession>A0ABX0H9E6</accession>